<feature type="transmembrane region" description="Helical" evidence="15">
    <location>
        <begin position="1140"/>
        <end position="1169"/>
    </location>
</feature>
<evidence type="ECO:0000256" key="1">
    <source>
        <dbReference type="ARBA" id="ARBA00022448"/>
    </source>
</evidence>
<dbReference type="Gene3D" id="1.20.1070.10">
    <property type="entry name" value="Rhodopsin 7-helix transmembrane proteins"/>
    <property type="match status" value="1"/>
</dbReference>
<evidence type="ECO:0000256" key="2">
    <source>
        <dbReference type="ARBA" id="ARBA00022475"/>
    </source>
</evidence>
<evidence type="ECO:0000256" key="5">
    <source>
        <dbReference type="ARBA" id="ARBA00022989"/>
    </source>
</evidence>
<feature type="region of interest" description="Disordered" evidence="16">
    <location>
        <begin position="1264"/>
        <end position="1307"/>
    </location>
</feature>
<feature type="compositionally biased region" description="Low complexity" evidence="16">
    <location>
        <begin position="1285"/>
        <end position="1307"/>
    </location>
</feature>
<feature type="transmembrane region" description="Helical" evidence="15">
    <location>
        <begin position="1039"/>
        <end position="1065"/>
    </location>
</feature>
<feature type="transmembrane region" description="Helical" evidence="15">
    <location>
        <begin position="1012"/>
        <end position="1032"/>
    </location>
</feature>
<feature type="transmembrane region" description="Helical" evidence="15">
    <location>
        <begin position="701"/>
        <end position="720"/>
    </location>
</feature>
<keyword evidence="12" id="KW-1071">Ligand-gated ion channel</keyword>
<comment type="similarity">
    <text evidence="15">Belongs to the ligand-gated ion channel (TC 1.A.9) family.</text>
</comment>
<evidence type="ECO:0000259" key="17">
    <source>
        <dbReference type="PROSITE" id="PS50186"/>
    </source>
</evidence>
<feature type="domain" description="DEP" evidence="17">
    <location>
        <begin position="1500"/>
        <end position="1554"/>
    </location>
</feature>
<dbReference type="InterPro" id="IPR038050">
    <property type="entry name" value="Neuro_actylchol_rec"/>
</dbReference>
<dbReference type="PANTHER" id="PTHR22829:SF5">
    <property type="entry name" value="INTEGRAL MEMBRANE PROTEIN GPR155"/>
    <property type="match status" value="1"/>
</dbReference>
<dbReference type="InterPro" id="IPR036388">
    <property type="entry name" value="WH-like_DNA-bd_sf"/>
</dbReference>
<dbReference type="CDD" id="cd19014">
    <property type="entry name" value="LGIC_ECD_nAChR_A1"/>
    <property type="match status" value="1"/>
</dbReference>
<gene>
    <name evidence="18" type="ORF">WISP_77361</name>
</gene>
<dbReference type="InterPro" id="IPR006201">
    <property type="entry name" value="Neur_channel"/>
</dbReference>
<keyword evidence="9" id="KW-1015">Disulfide bond</keyword>
<dbReference type="CDD" id="cd19064">
    <property type="entry name" value="LGIC_TM_nAChR"/>
    <property type="match status" value="1"/>
</dbReference>
<dbReference type="InterPro" id="IPR006029">
    <property type="entry name" value="Neurotrans-gated_channel_TM"/>
</dbReference>
<dbReference type="Gene3D" id="1.20.58.390">
    <property type="entry name" value="Neurotransmitter-gated ion-channel transmembrane domain"/>
    <property type="match status" value="1"/>
</dbReference>
<dbReference type="InterPro" id="IPR036719">
    <property type="entry name" value="Neuro-gated_channel_TM_sf"/>
</dbReference>
<dbReference type="PRINTS" id="PR00252">
    <property type="entry name" value="NRIONCHANNEL"/>
</dbReference>
<feature type="transmembrane region" description="Helical" evidence="15">
    <location>
        <begin position="1221"/>
        <end position="1242"/>
    </location>
</feature>
<feature type="transmembrane region" description="Helical" evidence="15">
    <location>
        <begin position="1115"/>
        <end position="1134"/>
    </location>
</feature>
<dbReference type="InterPro" id="IPR018000">
    <property type="entry name" value="Neurotransmitter_ion_chnl_CS"/>
</dbReference>
<feature type="transmembrane region" description="Helical" evidence="15">
    <location>
        <begin position="1378"/>
        <end position="1399"/>
    </location>
</feature>
<evidence type="ECO:0000256" key="10">
    <source>
        <dbReference type="ARBA" id="ARBA00023170"/>
    </source>
</evidence>
<dbReference type="SMART" id="SM00049">
    <property type="entry name" value="DEP"/>
    <property type="match status" value="1"/>
</dbReference>
<dbReference type="PROSITE" id="PS50186">
    <property type="entry name" value="DEP"/>
    <property type="match status" value="1"/>
</dbReference>
<keyword evidence="8 15" id="KW-0472">Membrane</keyword>
<dbReference type="InterPro" id="IPR000591">
    <property type="entry name" value="DEP_dom"/>
</dbReference>
<keyword evidence="1 15" id="KW-0813">Transport</keyword>
<feature type="transmembrane region" description="Helical" evidence="15">
    <location>
        <begin position="867"/>
        <end position="887"/>
    </location>
</feature>
<dbReference type="SUPFAM" id="SSF90112">
    <property type="entry name" value="Neurotransmitter-gated ion-channel transmembrane pore"/>
    <property type="match status" value="1"/>
</dbReference>
<name>A0ABQ9DBP0_9PASS</name>
<evidence type="ECO:0000256" key="6">
    <source>
        <dbReference type="ARBA" id="ARBA00023018"/>
    </source>
</evidence>
<keyword evidence="13 15" id="KW-0407">Ion channel</keyword>
<dbReference type="Pfam" id="PF02931">
    <property type="entry name" value="Neur_chan_LBD"/>
    <property type="match status" value="1"/>
</dbReference>
<feature type="transmembrane region" description="Helical" evidence="15">
    <location>
        <begin position="943"/>
        <end position="961"/>
    </location>
</feature>
<keyword evidence="2" id="KW-1003">Cell membrane</keyword>
<evidence type="ECO:0000256" key="13">
    <source>
        <dbReference type="ARBA" id="ARBA00023303"/>
    </source>
</evidence>
<organism evidence="18 19">
    <name type="scientific">Willisornis vidua</name>
    <name type="common">Xingu scale-backed antbird</name>
    <dbReference type="NCBI Taxonomy" id="1566151"/>
    <lineage>
        <taxon>Eukaryota</taxon>
        <taxon>Metazoa</taxon>
        <taxon>Chordata</taxon>
        <taxon>Craniata</taxon>
        <taxon>Vertebrata</taxon>
        <taxon>Euteleostomi</taxon>
        <taxon>Archelosauria</taxon>
        <taxon>Archosauria</taxon>
        <taxon>Dinosauria</taxon>
        <taxon>Saurischia</taxon>
        <taxon>Theropoda</taxon>
        <taxon>Coelurosauria</taxon>
        <taxon>Aves</taxon>
        <taxon>Neognathae</taxon>
        <taxon>Neoaves</taxon>
        <taxon>Telluraves</taxon>
        <taxon>Australaves</taxon>
        <taxon>Passeriformes</taxon>
        <taxon>Thamnophilidae</taxon>
        <taxon>Willisornis</taxon>
    </lineage>
</organism>
<evidence type="ECO:0000256" key="15">
    <source>
        <dbReference type="RuleBase" id="RU000687"/>
    </source>
</evidence>
<dbReference type="InterPro" id="IPR051832">
    <property type="entry name" value="mTOR-Rac_regulators"/>
</dbReference>
<dbReference type="InterPro" id="IPR006202">
    <property type="entry name" value="Neur_chan_lig-bd"/>
</dbReference>
<dbReference type="InterPro" id="IPR036390">
    <property type="entry name" value="WH_DNA-bd_sf"/>
</dbReference>
<dbReference type="SUPFAM" id="SSF63712">
    <property type="entry name" value="Nicotinic receptor ligand binding domain-like"/>
    <property type="match status" value="1"/>
</dbReference>
<dbReference type="Pfam" id="PF02932">
    <property type="entry name" value="Neur_chan_memb"/>
    <property type="match status" value="1"/>
</dbReference>
<dbReference type="InterPro" id="IPR036734">
    <property type="entry name" value="Neur_chan_lig-bd_sf"/>
</dbReference>
<evidence type="ECO:0000313" key="19">
    <source>
        <dbReference type="Proteomes" id="UP001145742"/>
    </source>
</evidence>
<feature type="transmembrane region" description="Helical" evidence="15">
    <location>
        <begin position="382"/>
        <end position="400"/>
    </location>
</feature>
<evidence type="ECO:0000256" key="3">
    <source>
        <dbReference type="ARBA" id="ARBA00022692"/>
    </source>
</evidence>
<sequence length="1563" mass="173757">MPLKNASKLLNKPKSANLPTLPGADRNALRDPERIRWTMVGIPTIPPCNCISAVDSSCLARDKGWKQSDAGLKQDTCNNGSCWQGTGQEQGQSYVDEECLLEDKCLTFLTLPNTLHRTISLKILFLSDTAGLALCYEHETRLVEDLFKNYNKVVRPVEDHRDAVVVTVGLQLIQLISVDEVNQIVTTNVRLKQQWTDVNLKWNPDDYGGVKKIRIPSDDIWRPDLVLYNNADGDFAIVKYTKVLLEHTGLITWTPPAIFKSYCEIIVTHFPFDQQNCSMKLGTWTYDGTVVVINPESDRPDLSNFMESGEWVMKDYRGWKHWVYYACCPDTPYLDITYHFLMQRLPLYFIVNVIIPCLLFSFLTGLVFYLPTDSGEKMTLSISVLLSLTVFLLVIVELIPSTSSAVPLIGKYMLFTMVFVIASIIITVIVINTHHRSPSTHTMPHWVRKIFIDTIPNIMFFSTMKRPSRDKQDKNIFGEDIDISDISGKSGSVPVNFYSPLTKNPDVKNAIEGIKYIAETMKSDQEASNLFQAQFGRTVQRPKRPSGKEEVLTDSILPLSVQPGKCDCDIINFRKCILDRIDQASPSMKASLLLVTSLSSIALTCLMFLLRPGIIKTPGVSFLVRTDRAQPSTMPVPPPPAPPPPPTLALNPKDLVEVAAVVLEEVVVAAVGVLVVAAVAASVAVDLLASEAFFKQECQSSDLLQVEMLILVTFVIITVIEKGCQWGFPIKFFDAKKLFYLASGPLPPPPPISRNGSTSRALPATPQLPSRAGLDSQRGGPRPPLPPDRPGSAAPPPPPPPSSAVRNGFQDPGDDEWESRFSFHPLSDLPPPEPYVPMNRSYPSKLARNESRVEALYQTTYPEYLQYIYLVAPISLMMLNPLGFIFCEIQKWRDNRTVPHSKIKIVGLALLRVLQNPIVFMVFVGIASNFILGQKIPGYLENFLDGLGSSFSGSALFYLGLTMVGQTKKLTKGMFVALILLITAKLLMMPFLCREMVELLDRNDNVVNHTSLSNYAFLYGVFPAAPGVAIFASQFNMEVGIITSGMVISTFVSAPIMYVSAWLLTIPSMDPNPLASALQNVSFDISIVSLISLTWSLIVVLLSKKYKQLPHMMTTNLLVAQFIACIGMVAWNFIVKQKDITMQILVFIFLYSSLYSTYLWTGFLSFSLFLLKRRETVKLPIGFVIIAGWGVPTVLVGVLLIVGERNSASIDSAFFYGKYQIITTAVILFISILMSGISLMCMNRNRQESSYEVLNPYSPRGQVEEVEVRGSEQKDSSATVPQPSPESSAQSSPESSAQSSPGSSAQTSAERGCCSCQATNGELSCAKESKAVSNAIECKVPPIETVDQCVSHCSAQTCVLAQEEQLLQTGDKQLARHVLLCLLLVVGLFANLSSCLWWLFNQEPGRLYVELQFFCAVFNFGQGFICFGIFGLDKHLIILPCKRRLAFFWGGREAAGHTDPSVPEEIRMTCQQFVRYHRDHCVKSIVRGRRCGAKISTGIFFGCDLVNWLLQVGLASDRGEAVVYGDRLLKGGVVQHITNEFEFRDEYLYYRFIPKRSVAAESH</sequence>
<evidence type="ECO:0000256" key="4">
    <source>
        <dbReference type="ARBA" id="ARBA00022729"/>
    </source>
</evidence>
<evidence type="ECO:0000256" key="7">
    <source>
        <dbReference type="ARBA" id="ARBA00023065"/>
    </source>
</evidence>
<dbReference type="Pfam" id="PF00610">
    <property type="entry name" value="DEP"/>
    <property type="match status" value="1"/>
</dbReference>
<feature type="transmembrane region" description="Helical" evidence="15">
    <location>
        <begin position="908"/>
        <end position="931"/>
    </location>
</feature>
<evidence type="ECO:0000256" key="16">
    <source>
        <dbReference type="SAM" id="MobiDB-lite"/>
    </source>
</evidence>
<reference evidence="18" key="1">
    <citation type="submission" date="2019-10" db="EMBL/GenBank/DDBJ databases">
        <authorList>
            <person name="Soares A.E.R."/>
            <person name="Aleixo A."/>
            <person name="Schneider P."/>
            <person name="Miyaki C.Y."/>
            <person name="Schneider M.P."/>
            <person name="Mello C."/>
            <person name="Vasconcelos A.T.R."/>
        </authorList>
    </citation>
    <scope>NUCLEOTIDE SEQUENCE</scope>
    <source>
        <tissue evidence="18">Muscle</tissue>
    </source>
</reference>
<comment type="caution">
    <text evidence="15">Lacks conserved residue(s) required for the propagation of feature annotation.</text>
</comment>
<dbReference type="SUPFAM" id="SSF46785">
    <property type="entry name" value="Winged helix' DNA-binding domain"/>
    <property type="match status" value="1"/>
</dbReference>
<evidence type="ECO:0000256" key="8">
    <source>
        <dbReference type="ARBA" id="ARBA00023136"/>
    </source>
</evidence>
<comment type="caution">
    <text evidence="18">The sequence shown here is derived from an EMBL/GenBank/DDBJ whole genome shotgun (WGS) entry which is preliminary data.</text>
</comment>
<dbReference type="EMBL" id="WHWB01033936">
    <property type="protein sequence ID" value="KAJ7415546.1"/>
    <property type="molecule type" value="Genomic_DNA"/>
</dbReference>
<keyword evidence="10" id="KW-0675">Receptor</keyword>
<keyword evidence="7 15" id="KW-0406">Ion transport</keyword>
<accession>A0ABQ9DBP0</accession>
<dbReference type="PANTHER" id="PTHR22829">
    <property type="entry name" value="DEP DOMAIN PROTEIN"/>
    <property type="match status" value="1"/>
</dbReference>
<evidence type="ECO:0000256" key="9">
    <source>
        <dbReference type="ARBA" id="ARBA00023157"/>
    </source>
</evidence>
<evidence type="ECO:0000256" key="12">
    <source>
        <dbReference type="ARBA" id="ARBA00023286"/>
    </source>
</evidence>
<feature type="transmembrane region" description="Helical" evidence="15">
    <location>
        <begin position="666"/>
        <end position="689"/>
    </location>
</feature>
<feature type="region of interest" description="Disordered" evidence="16">
    <location>
        <begin position="1"/>
        <end position="27"/>
    </location>
</feature>
<keyword evidence="3 15" id="KW-0812">Transmembrane</keyword>
<feature type="transmembrane region" description="Helical" evidence="15">
    <location>
        <begin position="347"/>
        <end position="370"/>
    </location>
</feature>
<feature type="transmembrane region" description="Helical" evidence="15">
    <location>
        <begin position="973"/>
        <end position="992"/>
    </location>
</feature>
<dbReference type="InterPro" id="IPR002394">
    <property type="entry name" value="Nicotinic_acetylcholine_rcpt"/>
</dbReference>
<feature type="transmembrane region" description="Helical" evidence="15">
    <location>
        <begin position="1085"/>
        <end position="1103"/>
    </location>
</feature>
<dbReference type="Proteomes" id="UP001145742">
    <property type="component" value="Unassembled WGS sequence"/>
</dbReference>
<dbReference type="InterPro" id="IPR037368">
    <property type="entry name" value="GPR155_DEP"/>
</dbReference>
<dbReference type="CDD" id="cd04443">
    <property type="entry name" value="DEP_GPR155"/>
    <property type="match status" value="1"/>
</dbReference>
<keyword evidence="11" id="KW-0325">Glycoprotein</keyword>
<dbReference type="PRINTS" id="PR00254">
    <property type="entry name" value="NICOTINICR"/>
</dbReference>
<feature type="region of interest" description="Disordered" evidence="16">
    <location>
        <begin position="750"/>
        <end position="841"/>
    </location>
</feature>
<dbReference type="NCBIfam" id="TIGR00860">
    <property type="entry name" value="LIC"/>
    <property type="match status" value="1"/>
</dbReference>
<feature type="transmembrane region" description="Helical" evidence="15">
    <location>
        <begin position="1411"/>
        <end position="1432"/>
    </location>
</feature>
<evidence type="ECO:0000256" key="14">
    <source>
        <dbReference type="ARBA" id="ARBA00034099"/>
    </source>
</evidence>
<comment type="subcellular location">
    <subcellularLocation>
        <location evidence="14">Synaptic cell membrane</location>
        <topology evidence="14">Multi-pass membrane protein</topology>
    </subcellularLocation>
</comment>
<dbReference type="Gene3D" id="2.30.29.30">
    <property type="entry name" value="Pleckstrin-homology domain (PH domain)/Phosphotyrosine-binding domain (PTB)"/>
    <property type="match status" value="1"/>
</dbReference>
<keyword evidence="4" id="KW-0732">Signal</keyword>
<dbReference type="PROSITE" id="PS00236">
    <property type="entry name" value="NEUROTR_ION_CHANNEL"/>
    <property type="match status" value="1"/>
</dbReference>
<feature type="transmembrane region" description="Helical" evidence="15">
    <location>
        <begin position="412"/>
        <end position="434"/>
    </location>
</feature>
<proteinExistence type="inferred from homology"/>
<keyword evidence="19" id="KW-1185">Reference proteome</keyword>
<protein>
    <recommendedName>
        <fullName evidence="17">DEP domain-containing protein</fullName>
    </recommendedName>
</protein>
<dbReference type="Gene3D" id="2.70.170.10">
    <property type="entry name" value="Neurotransmitter-gated ion-channel ligand-binding domain"/>
    <property type="match status" value="1"/>
</dbReference>
<feature type="compositionally biased region" description="Basic and acidic residues" evidence="16">
    <location>
        <begin position="1264"/>
        <end position="1275"/>
    </location>
</feature>
<evidence type="ECO:0000313" key="18">
    <source>
        <dbReference type="EMBL" id="KAJ7415546.1"/>
    </source>
</evidence>
<keyword evidence="6" id="KW-0770">Synapse</keyword>
<feature type="compositionally biased region" description="Pro residues" evidence="16">
    <location>
        <begin position="781"/>
        <end position="802"/>
    </location>
</feature>
<feature type="transmembrane region" description="Helical" evidence="15">
    <location>
        <begin position="1181"/>
        <end position="1201"/>
    </location>
</feature>
<dbReference type="InterPro" id="IPR011993">
    <property type="entry name" value="PH-like_dom_sf"/>
</dbReference>
<feature type="transmembrane region" description="Helical" evidence="15">
    <location>
        <begin position="590"/>
        <end position="610"/>
    </location>
</feature>
<keyword evidence="5 15" id="KW-1133">Transmembrane helix</keyword>
<dbReference type="Gene3D" id="1.10.10.10">
    <property type="entry name" value="Winged helix-like DNA-binding domain superfamily/Winged helix DNA-binding domain"/>
    <property type="match status" value="1"/>
</dbReference>
<evidence type="ECO:0000256" key="11">
    <source>
        <dbReference type="ARBA" id="ARBA00023180"/>
    </source>
</evidence>